<dbReference type="Proteomes" id="UP001499843">
    <property type="component" value="Unassembled WGS sequence"/>
</dbReference>
<name>A0ABN3CQY3_9ACTN</name>
<evidence type="ECO:0000313" key="9">
    <source>
        <dbReference type="Proteomes" id="UP001499843"/>
    </source>
</evidence>
<comment type="caution">
    <text evidence="8">The sequence shown here is derived from an EMBL/GenBank/DDBJ whole genome shotgun (WGS) entry which is preliminary data.</text>
</comment>
<evidence type="ECO:0000256" key="1">
    <source>
        <dbReference type="ARBA" id="ARBA00010641"/>
    </source>
</evidence>
<dbReference type="Pfam" id="PF08281">
    <property type="entry name" value="Sigma70_r4_2"/>
    <property type="match status" value="1"/>
</dbReference>
<feature type="domain" description="RNA polymerase sigma-70 region 2" evidence="6">
    <location>
        <begin position="20"/>
        <end position="89"/>
    </location>
</feature>
<keyword evidence="4" id="KW-0804">Transcription</keyword>
<evidence type="ECO:0000256" key="4">
    <source>
        <dbReference type="ARBA" id="ARBA00023163"/>
    </source>
</evidence>
<keyword evidence="3" id="KW-0731">Sigma factor</keyword>
<evidence type="ECO:0000259" key="6">
    <source>
        <dbReference type="Pfam" id="PF04542"/>
    </source>
</evidence>
<accession>A0ABN3CQY3</accession>
<keyword evidence="9" id="KW-1185">Reference proteome</keyword>
<dbReference type="NCBIfam" id="TIGR02937">
    <property type="entry name" value="sigma70-ECF"/>
    <property type="match status" value="1"/>
</dbReference>
<evidence type="ECO:0000259" key="7">
    <source>
        <dbReference type="Pfam" id="PF08281"/>
    </source>
</evidence>
<dbReference type="CDD" id="cd06171">
    <property type="entry name" value="Sigma70_r4"/>
    <property type="match status" value="1"/>
</dbReference>
<evidence type="ECO:0000256" key="2">
    <source>
        <dbReference type="ARBA" id="ARBA00023015"/>
    </source>
</evidence>
<gene>
    <name evidence="8" type="ORF">GCM10009850_072130</name>
</gene>
<evidence type="ECO:0000313" key="8">
    <source>
        <dbReference type="EMBL" id="GAA2211753.1"/>
    </source>
</evidence>
<evidence type="ECO:0000256" key="3">
    <source>
        <dbReference type="ARBA" id="ARBA00023082"/>
    </source>
</evidence>
<comment type="similarity">
    <text evidence="1">Belongs to the sigma-70 factor family. ECF subfamily.</text>
</comment>
<dbReference type="EMBL" id="BAAAQX010000022">
    <property type="protein sequence ID" value="GAA2211753.1"/>
    <property type="molecule type" value="Genomic_DNA"/>
</dbReference>
<keyword evidence="2" id="KW-0805">Transcription regulation</keyword>
<dbReference type="InterPro" id="IPR039425">
    <property type="entry name" value="RNA_pol_sigma-70-like"/>
</dbReference>
<dbReference type="InterPro" id="IPR013324">
    <property type="entry name" value="RNA_pol_sigma_r3/r4-like"/>
</dbReference>
<dbReference type="SUPFAM" id="SSF88946">
    <property type="entry name" value="Sigma2 domain of RNA polymerase sigma factors"/>
    <property type="match status" value="1"/>
</dbReference>
<reference evidence="8 9" key="1">
    <citation type="journal article" date="2019" name="Int. J. Syst. Evol. Microbiol.">
        <title>The Global Catalogue of Microorganisms (GCM) 10K type strain sequencing project: providing services to taxonomists for standard genome sequencing and annotation.</title>
        <authorList>
            <consortium name="The Broad Institute Genomics Platform"/>
            <consortium name="The Broad Institute Genome Sequencing Center for Infectious Disease"/>
            <person name="Wu L."/>
            <person name="Ma J."/>
        </authorList>
    </citation>
    <scope>NUCLEOTIDE SEQUENCE [LARGE SCALE GENOMIC DNA]</scope>
    <source>
        <strain evidence="8 9">JCM 16114</strain>
    </source>
</reference>
<sequence>MDTSMRYRIRAGDHEAFAALFDEHSGTVYRHALALLGDWSAAEDVTSLTFLHAWRARRGLTPDGGSLRPWLLGIATNLARNERRGRRRRHDLLARLRAEPPLGHLDDVTEPAADREQVEAVARALATLGHHDREVVALYVWAELDYAEIAQALAVPIGTVKSRLWRGRRNLERALRTGAGLTDRQRVAANDAARPATPRAGETGDG</sequence>
<dbReference type="Pfam" id="PF04542">
    <property type="entry name" value="Sigma70_r2"/>
    <property type="match status" value="1"/>
</dbReference>
<dbReference type="InterPro" id="IPR013325">
    <property type="entry name" value="RNA_pol_sigma_r2"/>
</dbReference>
<proteinExistence type="inferred from homology"/>
<feature type="domain" description="RNA polymerase sigma factor 70 region 4 type 2" evidence="7">
    <location>
        <begin position="119"/>
        <end position="171"/>
    </location>
</feature>
<protein>
    <submittedName>
        <fullName evidence="8">Sigma-70 family RNA polymerase sigma factor</fullName>
    </submittedName>
</protein>
<dbReference type="PANTHER" id="PTHR43133:SF25">
    <property type="entry name" value="RNA POLYMERASE SIGMA FACTOR RFAY-RELATED"/>
    <property type="match status" value="1"/>
</dbReference>
<evidence type="ECO:0000256" key="5">
    <source>
        <dbReference type="SAM" id="MobiDB-lite"/>
    </source>
</evidence>
<dbReference type="PANTHER" id="PTHR43133">
    <property type="entry name" value="RNA POLYMERASE ECF-TYPE SIGMA FACTO"/>
    <property type="match status" value="1"/>
</dbReference>
<feature type="region of interest" description="Disordered" evidence="5">
    <location>
        <begin position="182"/>
        <end position="206"/>
    </location>
</feature>
<dbReference type="Gene3D" id="1.10.10.10">
    <property type="entry name" value="Winged helix-like DNA-binding domain superfamily/Winged helix DNA-binding domain"/>
    <property type="match status" value="1"/>
</dbReference>
<dbReference type="InterPro" id="IPR014284">
    <property type="entry name" value="RNA_pol_sigma-70_dom"/>
</dbReference>
<dbReference type="SUPFAM" id="SSF88659">
    <property type="entry name" value="Sigma3 and sigma4 domains of RNA polymerase sigma factors"/>
    <property type="match status" value="1"/>
</dbReference>
<dbReference type="InterPro" id="IPR036388">
    <property type="entry name" value="WH-like_DNA-bd_sf"/>
</dbReference>
<dbReference type="InterPro" id="IPR007627">
    <property type="entry name" value="RNA_pol_sigma70_r2"/>
</dbReference>
<dbReference type="InterPro" id="IPR013249">
    <property type="entry name" value="RNA_pol_sigma70_r4_t2"/>
</dbReference>
<dbReference type="Gene3D" id="1.10.1740.10">
    <property type="match status" value="1"/>
</dbReference>
<organism evidence="8 9">
    <name type="scientific">Nonomuraea monospora</name>
    <dbReference type="NCBI Taxonomy" id="568818"/>
    <lineage>
        <taxon>Bacteria</taxon>
        <taxon>Bacillati</taxon>
        <taxon>Actinomycetota</taxon>
        <taxon>Actinomycetes</taxon>
        <taxon>Streptosporangiales</taxon>
        <taxon>Streptosporangiaceae</taxon>
        <taxon>Nonomuraea</taxon>
    </lineage>
</organism>